<comment type="catalytic activity">
    <reaction evidence="1">
        <text>Acts on substrates that are at least partially unfolded. The cleavage site P1 residue is normally between a pair of hydrophobic residues, such as Val-|-Val.</text>
        <dbReference type="EC" id="3.4.21.107"/>
    </reaction>
</comment>
<feature type="region of interest" description="Disordered" evidence="16">
    <location>
        <begin position="1"/>
        <end position="36"/>
    </location>
</feature>
<evidence type="ECO:0000313" key="18">
    <source>
        <dbReference type="EMBL" id="TWA60693.1"/>
    </source>
</evidence>
<dbReference type="SUPFAM" id="SSF50494">
    <property type="entry name" value="Trypsin-like serine proteases"/>
    <property type="match status" value="1"/>
</dbReference>
<feature type="domain" description="PDZ" evidence="17">
    <location>
        <begin position="430"/>
        <end position="534"/>
    </location>
</feature>
<dbReference type="PRINTS" id="PR00834">
    <property type="entry name" value="PROTEASES2C"/>
</dbReference>
<evidence type="ECO:0000256" key="10">
    <source>
        <dbReference type="ARBA" id="ARBA00022801"/>
    </source>
</evidence>
<dbReference type="GO" id="GO:0004252">
    <property type="term" value="F:serine-type endopeptidase activity"/>
    <property type="evidence" value="ECO:0007669"/>
    <property type="project" value="InterPro"/>
</dbReference>
<keyword evidence="6 18" id="KW-0645">Protease</keyword>
<dbReference type="EMBL" id="VITF01000020">
    <property type="protein sequence ID" value="TWA60693.1"/>
    <property type="molecule type" value="Genomic_DNA"/>
</dbReference>
<feature type="active site" description="Charge relay system" evidence="14">
    <location>
        <position position="174"/>
    </location>
</feature>
<evidence type="ECO:0000256" key="14">
    <source>
        <dbReference type="PIRSR" id="PIRSR611782-1"/>
    </source>
</evidence>
<dbReference type="PROSITE" id="PS50106">
    <property type="entry name" value="PDZ"/>
    <property type="match status" value="2"/>
</dbReference>
<gene>
    <name evidence="18" type="ORF">FBZ82_12063</name>
</gene>
<feature type="region of interest" description="Disordered" evidence="16">
    <location>
        <begin position="101"/>
        <end position="157"/>
    </location>
</feature>
<evidence type="ECO:0000256" key="6">
    <source>
        <dbReference type="ARBA" id="ARBA00022670"/>
    </source>
</evidence>
<evidence type="ECO:0000256" key="12">
    <source>
        <dbReference type="ARBA" id="ARBA00023016"/>
    </source>
</evidence>
<reference evidence="18 19" key="1">
    <citation type="submission" date="2019-06" db="EMBL/GenBank/DDBJ databases">
        <title>Genomic Encyclopedia of Type Strains, Phase IV (KMG-V): Genome sequencing to study the core and pangenomes of soil and plant-associated prokaryotes.</title>
        <authorList>
            <person name="Whitman W."/>
        </authorList>
    </citation>
    <scope>NUCLEOTIDE SEQUENCE [LARGE SCALE GENOMIC DNA]</scope>
    <source>
        <strain evidence="18 19">BR 11796</strain>
    </source>
</reference>
<dbReference type="FunFam" id="2.40.10.120:FF:000007">
    <property type="entry name" value="Periplasmic serine endoprotease DegP-like"/>
    <property type="match status" value="1"/>
</dbReference>
<feature type="compositionally biased region" description="Polar residues" evidence="16">
    <location>
        <begin position="26"/>
        <end position="36"/>
    </location>
</feature>
<feature type="compositionally biased region" description="Basic and acidic residues" evidence="16">
    <location>
        <begin position="130"/>
        <end position="140"/>
    </location>
</feature>
<dbReference type="GO" id="GO:0006508">
    <property type="term" value="P:proteolysis"/>
    <property type="evidence" value="ECO:0007669"/>
    <property type="project" value="UniProtKB-KW"/>
</dbReference>
<dbReference type="Pfam" id="PF13180">
    <property type="entry name" value="PDZ_2"/>
    <property type="match status" value="2"/>
</dbReference>
<evidence type="ECO:0000256" key="13">
    <source>
        <dbReference type="ARBA" id="ARBA00032850"/>
    </source>
</evidence>
<evidence type="ECO:0000256" key="3">
    <source>
        <dbReference type="ARBA" id="ARBA00010541"/>
    </source>
</evidence>
<dbReference type="Proteomes" id="UP000316083">
    <property type="component" value="Unassembled WGS sequence"/>
</dbReference>
<keyword evidence="9" id="KW-0574">Periplasm</keyword>
<feature type="active site" description="Charge relay system" evidence="14">
    <location>
        <position position="204"/>
    </location>
</feature>
<comment type="caution">
    <text evidence="18">The sequence shown here is derived from an EMBL/GenBank/DDBJ whole genome shotgun (WGS) entry which is preliminary data.</text>
</comment>
<dbReference type="InterPro" id="IPR036034">
    <property type="entry name" value="PDZ_sf"/>
</dbReference>
<feature type="binding site" evidence="15">
    <location>
        <begin position="276"/>
        <end position="278"/>
    </location>
    <ligand>
        <name>substrate</name>
    </ligand>
</feature>
<evidence type="ECO:0000256" key="16">
    <source>
        <dbReference type="SAM" id="MobiDB-lite"/>
    </source>
</evidence>
<evidence type="ECO:0000256" key="15">
    <source>
        <dbReference type="PIRSR" id="PIRSR611782-2"/>
    </source>
</evidence>
<dbReference type="Gene3D" id="2.40.10.120">
    <property type="match status" value="1"/>
</dbReference>
<comment type="subcellular location">
    <subcellularLocation>
        <location evidence="2">Periplasm</location>
    </subcellularLocation>
</comment>
<dbReference type="PANTHER" id="PTHR22939">
    <property type="entry name" value="SERINE PROTEASE FAMILY S1C HTRA-RELATED"/>
    <property type="match status" value="1"/>
</dbReference>
<dbReference type="SUPFAM" id="SSF50156">
    <property type="entry name" value="PDZ domain-like"/>
    <property type="match status" value="2"/>
</dbReference>
<evidence type="ECO:0000256" key="1">
    <source>
        <dbReference type="ARBA" id="ARBA00001772"/>
    </source>
</evidence>
<dbReference type="PANTHER" id="PTHR22939:SF130">
    <property type="entry name" value="PERIPLASMIC SERINE ENDOPROTEASE DEGP-LIKE-RELATED"/>
    <property type="match status" value="1"/>
</dbReference>
<evidence type="ECO:0000256" key="2">
    <source>
        <dbReference type="ARBA" id="ARBA00004418"/>
    </source>
</evidence>
<dbReference type="InterPro" id="IPR001940">
    <property type="entry name" value="Peptidase_S1C"/>
</dbReference>
<dbReference type="AlphaFoldDB" id="A0A560AK05"/>
<dbReference type="InterPro" id="IPR001478">
    <property type="entry name" value="PDZ"/>
</dbReference>
<dbReference type="Gene3D" id="2.30.42.10">
    <property type="match status" value="1"/>
</dbReference>
<dbReference type="InterPro" id="IPR011782">
    <property type="entry name" value="Pept_S1C_Do"/>
</dbReference>
<dbReference type="EC" id="3.4.21.107" evidence="4"/>
<organism evidence="18 19">
    <name type="scientific">Azospirillum brasilense</name>
    <dbReference type="NCBI Taxonomy" id="192"/>
    <lineage>
        <taxon>Bacteria</taxon>
        <taxon>Pseudomonadati</taxon>
        <taxon>Pseudomonadota</taxon>
        <taxon>Alphaproteobacteria</taxon>
        <taxon>Rhodospirillales</taxon>
        <taxon>Azospirillaceae</taxon>
        <taxon>Azospirillum</taxon>
    </lineage>
</organism>
<keyword evidence="7" id="KW-0732">Signal</keyword>
<dbReference type="NCBIfam" id="TIGR02037">
    <property type="entry name" value="degP_htrA_DO"/>
    <property type="match status" value="1"/>
</dbReference>
<dbReference type="GO" id="GO:0042597">
    <property type="term" value="C:periplasmic space"/>
    <property type="evidence" value="ECO:0007669"/>
    <property type="project" value="UniProtKB-SubCell"/>
</dbReference>
<feature type="domain" description="PDZ" evidence="17">
    <location>
        <begin position="318"/>
        <end position="413"/>
    </location>
</feature>
<evidence type="ECO:0000256" key="5">
    <source>
        <dbReference type="ARBA" id="ARBA00013958"/>
    </source>
</evidence>
<keyword evidence="12" id="KW-0346">Stress response</keyword>
<feature type="active site" description="Charge relay system" evidence="14">
    <location>
        <position position="278"/>
    </location>
</feature>
<proteinExistence type="inferred from homology"/>
<dbReference type="CDD" id="cd10839">
    <property type="entry name" value="cpPDZ1_DegP-like"/>
    <property type="match status" value="1"/>
</dbReference>
<protein>
    <recommendedName>
        <fullName evidence="5">Probable periplasmic serine endoprotease DegP-like</fullName>
        <ecNumber evidence="4">3.4.21.107</ecNumber>
    </recommendedName>
    <alternativeName>
        <fullName evidence="13">Protease Do</fullName>
    </alternativeName>
</protein>
<accession>A0A560AK05</accession>
<feature type="binding site" evidence="15">
    <location>
        <position position="204"/>
    </location>
    <ligand>
        <name>substrate</name>
    </ligand>
</feature>
<comment type="similarity">
    <text evidence="3">Belongs to the peptidase S1C family.</text>
</comment>
<dbReference type="Gene3D" id="2.30.42.60">
    <property type="match status" value="1"/>
</dbReference>
<evidence type="ECO:0000256" key="4">
    <source>
        <dbReference type="ARBA" id="ARBA00013035"/>
    </source>
</evidence>
<evidence type="ECO:0000256" key="7">
    <source>
        <dbReference type="ARBA" id="ARBA00022729"/>
    </source>
</evidence>
<dbReference type="InterPro" id="IPR009003">
    <property type="entry name" value="Peptidase_S1_PA"/>
</dbReference>
<sequence>MPRSIDRFRPRSRSGPVRRPAGLKTGVTSGSAPRSTVPTVSAGLFAVILAFSAPAFAQDAGGGAAPAPATPPLASVLPPNAPPTFADLAEKQLDAVVFISTTQAPPPGGPQAGPRGPELPGFPPGSPFEEFFREFRDRQRGQPQQQQQPAPRPTAALGSGFIIDPAGFVVTNSHVVSEAAEISVTMHDGTKLPAKLVGVDGPTDLAVLKVDSKKPLVSAPWGDSEALRVGDWVVAIGNPFGLGGSVTAGILSARQRDIQQGPYDDYLQTDASINRGNSGGPLYNLNGEVIGINTAIYSPTGGSVGIGFAIPSSVARPVVEQLRDHGQVRRGWLGVQVQSVTPDIAESLGMQEPAGALVTSVSPEGPAGKGGVRQGDVITRFNGESIEQMRELPRVVAATKIGSAVPLELVREGKAETVTVTVGELEPQEQVALSGSSGTPRPETTIDTKQVLGLTLSQLTPGLRDSFSINPDVEGVVVTEVGDASAASERGIEAGDVIVEAGQEPVKTPEDLNRLVDDARSQGRKTVLMLLSRDGDLRYVPMPIEDRKG</sequence>
<keyword evidence="8" id="KW-0677">Repeat</keyword>
<evidence type="ECO:0000259" key="17">
    <source>
        <dbReference type="PROSITE" id="PS50106"/>
    </source>
</evidence>
<evidence type="ECO:0000313" key="19">
    <source>
        <dbReference type="Proteomes" id="UP000316083"/>
    </source>
</evidence>
<evidence type="ECO:0000256" key="8">
    <source>
        <dbReference type="ARBA" id="ARBA00022737"/>
    </source>
</evidence>
<evidence type="ECO:0000256" key="9">
    <source>
        <dbReference type="ARBA" id="ARBA00022764"/>
    </source>
</evidence>
<dbReference type="Pfam" id="PF13365">
    <property type="entry name" value="Trypsin_2"/>
    <property type="match status" value="1"/>
</dbReference>
<evidence type="ECO:0000256" key="11">
    <source>
        <dbReference type="ARBA" id="ARBA00022825"/>
    </source>
</evidence>
<keyword evidence="10" id="KW-0378">Hydrolase</keyword>
<name>A0A560AK05_AZOBR</name>
<feature type="binding site" evidence="15">
    <location>
        <position position="174"/>
    </location>
    <ligand>
        <name>substrate</name>
    </ligand>
</feature>
<keyword evidence="11" id="KW-0720">Serine protease</keyword>
<dbReference type="SMART" id="SM00228">
    <property type="entry name" value="PDZ"/>
    <property type="match status" value="2"/>
</dbReference>